<keyword evidence="1 2" id="KW-0694">RNA-binding</keyword>
<dbReference type="EMBL" id="VYZD01000179">
    <property type="protein sequence ID" value="NWR87270.1"/>
    <property type="molecule type" value="Genomic_DNA"/>
</dbReference>
<feature type="compositionally biased region" description="Polar residues" evidence="3">
    <location>
        <begin position="476"/>
        <end position="496"/>
    </location>
</feature>
<feature type="domain" description="RRM" evidence="4">
    <location>
        <begin position="75"/>
        <end position="153"/>
    </location>
</feature>
<dbReference type="PROSITE" id="PS50102">
    <property type="entry name" value="RRM"/>
    <property type="match status" value="2"/>
</dbReference>
<sequence>CLVTYLSHVTCAFLLQEIHDLFKDYEIKYCYVDRNKRTAFVTLLNGEQAQSAIRRFHQQLLRGKEISVQLQPTDALLCITNLPLSFTLEEFEELVRAYGNVERCFLVYSEATGHSKGYGFVEYMKKDSAAKARLELLGKQLEDSTLFAQWMDVNQLTTNLIHSKCLCVDKLQKDCADSKELMEAFSLKYKPVFCQLAQEEDGGTGDFAVVEYESAEQAEEVRALMDGTTIKGRKVQVSFCAPGAPGRSTLAALIAAQRMMRNNRKGLLPEPNPVQIMKSFNNPAMLQMLLQPQLRGHAVKPVLGASAGLPHLINSAVGPPFLQLNKVHQSSILGSTSSLLLQSPAHLPLPQQQQLLKMDSGQANSKPGLLGEPPAMLLQTVLGIGMMPAVSSGMATRGEALKSSNVSPLPAAAAAGMGMLPFFPTQHIVGQAIPGHCNAADKGSPGEPAVPPAQPYAQPLGSLPAAAPRAAHAKQHSQLQGTDTGLPTPLKKQTSLLGEPPKEIRLSTNPYLNLASVLPGICLPALASKASNPQQQPGLANSVVDAAVSQGSASQHAVDNYFSYSQQQGDYTQVAPARSEKRSSSYLMSSAEPGAVEFPAGSPVRYTESSLKKKRVY</sequence>
<feature type="compositionally biased region" description="Low complexity" evidence="3">
    <location>
        <begin position="455"/>
        <end position="470"/>
    </location>
</feature>
<name>A0A7K5AUV7_9FURN</name>
<evidence type="ECO:0000256" key="2">
    <source>
        <dbReference type="PROSITE-ProRule" id="PRU00176"/>
    </source>
</evidence>
<dbReference type="InterPro" id="IPR034636">
    <property type="entry name" value="RAVER2_RRM2"/>
</dbReference>
<feature type="non-terminal residue" evidence="5">
    <location>
        <position position="617"/>
    </location>
</feature>
<organism evidence="5 6">
    <name type="scientific">Furnarius figulus</name>
    <dbReference type="NCBI Taxonomy" id="463165"/>
    <lineage>
        <taxon>Eukaryota</taxon>
        <taxon>Metazoa</taxon>
        <taxon>Chordata</taxon>
        <taxon>Craniata</taxon>
        <taxon>Vertebrata</taxon>
        <taxon>Euteleostomi</taxon>
        <taxon>Archelosauria</taxon>
        <taxon>Archosauria</taxon>
        <taxon>Dinosauria</taxon>
        <taxon>Saurischia</taxon>
        <taxon>Theropoda</taxon>
        <taxon>Coelurosauria</taxon>
        <taxon>Aves</taxon>
        <taxon>Neognathae</taxon>
        <taxon>Neoaves</taxon>
        <taxon>Telluraves</taxon>
        <taxon>Australaves</taxon>
        <taxon>Passeriformes</taxon>
        <taxon>Furnariidae</taxon>
        <taxon>Furnarius</taxon>
    </lineage>
</organism>
<dbReference type="AlphaFoldDB" id="A0A7K5AUV7"/>
<dbReference type="InterPro" id="IPR000504">
    <property type="entry name" value="RRM_dom"/>
</dbReference>
<feature type="non-terminal residue" evidence="5">
    <location>
        <position position="1"/>
    </location>
</feature>
<dbReference type="InterPro" id="IPR012677">
    <property type="entry name" value="Nucleotide-bd_a/b_plait_sf"/>
</dbReference>
<reference evidence="5 6" key="1">
    <citation type="submission" date="2019-09" db="EMBL/GenBank/DDBJ databases">
        <title>Bird 10,000 Genomes (B10K) Project - Family phase.</title>
        <authorList>
            <person name="Zhang G."/>
        </authorList>
    </citation>
    <scope>NUCLEOTIDE SEQUENCE [LARGE SCALE GENOMIC DNA]</scope>
    <source>
        <strain evidence="5">B10K-DU-003-06</strain>
    </source>
</reference>
<dbReference type="SUPFAM" id="SSF54928">
    <property type="entry name" value="RNA-binding domain, RBD"/>
    <property type="match status" value="2"/>
</dbReference>
<dbReference type="Pfam" id="PF00076">
    <property type="entry name" value="RRM_1"/>
    <property type="match status" value="2"/>
</dbReference>
<dbReference type="InterPro" id="IPR035979">
    <property type="entry name" value="RBD_domain_sf"/>
</dbReference>
<feature type="region of interest" description="Disordered" evidence="3">
    <location>
        <begin position="573"/>
        <end position="617"/>
    </location>
</feature>
<evidence type="ECO:0000259" key="4">
    <source>
        <dbReference type="PROSITE" id="PS50102"/>
    </source>
</evidence>
<keyword evidence="6" id="KW-1185">Reference proteome</keyword>
<gene>
    <name evidence="5" type="primary">Raver2</name>
    <name evidence="5" type="ORF">FURFIG_R08272</name>
</gene>
<dbReference type="CDD" id="cd12666">
    <property type="entry name" value="RRM2_RAVER2"/>
    <property type="match status" value="1"/>
</dbReference>
<protein>
    <submittedName>
        <fullName evidence="5">RAVR2 protein</fullName>
    </submittedName>
</protein>
<dbReference type="Proteomes" id="UP000529852">
    <property type="component" value="Unassembled WGS sequence"/>
</dbReference>
<dbReference type="FunFam" id="3.30.70.330:FF:000100">
    <property type="entry name" value="Putative ribonucleoprotein PTB-binding 1"/>
    <property type="match status" value="1"/>
</dbReference>
<evidence type="ECO:0000313" key="5">
    <source>
        <dbReference type="EMBL" id="NWR87270.1"/>
    </source>
</evidence>
<evidence type="ECO:0000313" key="6">
    <source>
        <dbReference type="Proteomes" id="UP000529852"/>
    </source>
</evidence>
<dbReference type="FunFam" id="3.30.70.330:FF:000116">
    <property type="entry name" value="Putative ribonucleoprotein PTB-binding 1"/>
    <property type="match status" value="1"/>
</dbReference>
<dbReference type="PANTHER" id="PTHR23189">
    <property type="entry name" value="RNA RECOGNITION MOTIF-CONTAINING"/>
    <property type="match status" value="1"/>
</dbReference>
<feature type="region of interest" description="Disordered" evidence="3">
    <location>
        <begin position="436"/>
        <end position="503"/>
    </location>
</feature>
<feature type="domain" description="RRM" evidence="4">
    <location>
        <begin position="164"/>
        <end position="242"/>
    </location>
</feature>
<dbReference type="Gene3D" id="3.30.70.330">
    <property type="match status" value="3"/>
</dbReference>
<evidence type="ECO:0000256" key="3">
    <source>
        <dbReference type="SAM" id="MobiDB-lite"/>
    </source>
</evidence>
<dbReference type="GO" id="GO:0003723">
    <property type="term" value="F:RNA binding"/>
    <property type="evidence" value="ECO:0007669"/>
    <property type="project" value="UniProtKB-UniRule"/>
</dbReference>
<accession>A0A7K5AUV7</accession>
<evidence type="ECO:0000256" key="1">
    <source>
        <dbReference type="ARBA" id="ARBA00022884"/>
    </source>
</evidence>
<dbReference type="SMART" id="SM00360">
    <property type="entry name" value="RRM"/>
    <property type="match status" value="3"/>
</dbReference>
<comment type="caution">
    <text evidence="5">The sequence shown here is derived from an EMBL/GenBank/DDBJ whole genome shotgun (WGS) entry which is preliminary data.</text>
</comment>
<proteinExistence type="predicted"/>